<gene>
    <name evidence="8" type="ORF">CQW23_21094</name>
</gene>
<keyword evidence="2 8" id="KW-0645">Protease</keyword>
<reference evidence="8 9" key="1">
    <citation type="journal article" date="2017" name="Genome Biol.">
        <title>New reference genome sequences of hot pepper reveal the massive evolution of plant disease-resistance genes by retroduplication.</title>
        <authorList>
            <person name="Kim S."/>
            <person name="Park J."/>
            <person name="Yeom S.I."/>
            <person name="Kim Y.M."/>
            <person name="Seo E."/>
            <person name="Kim K.T."/>
            <person name="Kim M.S."/>
            <person name="Lee J.M."/>
            <person name="Cheong K."/>
            <person name="Shin H.S."/>
            <person name="Kim S.B."/>
            <person name="Han K."/>
            <person name="Lee J."/>
            <person name="Park M."/>
            <person name="Lee H.A."/>
            <person name="Lee H.Y."/>
            <person name="Lee Y."/>
            <person name="Oh S."/>
            <person name="Lee J.H."/>
            <person name="Choi E."/>
            <person name="Choi E."/>
            <person name="Lee S.E."/>
            <person name="Jeon J."/>
            <person name="Kim H."/>
            <person name="Choi G."/>
            <person name="Song H."/>
            <person name="Lee J."/>
            <person name="Lee S.C."/>
            <person name="Kwon J.K."/>
            <person name="Lee H.Y."/>
            <person name="Koo N."/>
            <person name="Hong Y."/>
            <person name="Kim R.W."/>
            <person name="Kang W.H."/>
            <person name="Huh J.H."/>
            <person name="Kang B.C."/>
            <person name="Yang T.J."/>
            <person name="Lee Y.H."/>
            <person name="Bennetzen J.L."/>
            <person name="Choi D."/>
        </authorList>
    </citation>
    <scope>NUCLEOTIDE SEQUENCE [LARGE SCALE GENOMIC DNA]</scope>
    <source>
        <strain evidence="9">cv. PBC81</strain>
    </source>
</reference>
<dbReference type="Pfam" id="PF00648">
    <property type="entry name" value="Peptidase_C2"/>
    <property type="match status" value="1"/>
</dbReference>
<evidence type="ECO:0000259" key="7">
    <source>
        <dbReference type="PROSITE" id="PS50203"/>
    </source>
</evidence>
<feature type="active site" evidence="5">
    <location>
        <position position="317"/>
    </location>
</feature>
<evidence type="ECO:0000256" key="6">
    <source>
        <dbReference type="PROSITE-ProRule" id="PRU00239"/>
    </source>
</evidence>
<dbReference type="InterPro" id="IPR001300">
    <property type="entry name" value="Peptidase_C2_calpain_cat"/>
</dbReference>
<dbReference type="EMBL" id="MLFT02000009">
    <property type="protein sequence ID" value="PHT37521.1"/>
    <property type="molecule type" value="Genomic_DNA"/>
</dbReference>
<name>A0A2G2VX30_CAPBA</name>
<accession>A0A2G2VX30</accession>
<evidence type="ECO:0000256" key="5">
    <source>
        <dbReference type="PIRSR" id="PIRSR622684-1"/>
    </source>
</evidence>
<dbReference type="SUPFAM" id="SSF54001">
    <property type="entry name" value="Cysteine proteinases"/>
    <property type="match status" value="1"/>
</dbReference>
<keyword evidence="9" id="KW-1185">Reference proteome</keyword>
<dbReference type="InterPro" id="IPR000169">
    <property type="entry name" value="Pept_cys_AS"/>
</dbReference>
<dbReference type="PANTHER" id="PTHR10183:SF379">
    <property type="entry name" value="CALPAIN-5"/>
    <property type="match status" value="1"/>
</dbReference>
<dbReference type="Proteomes" id="UP000224567">
    <property type="component" value="Unassembled WGS sequence"/>
</dbReference>
<comment type="similarity">
    <text evidence="1">Belongs to the peptidase C2 family.</text>
</comment>
<keyword evidence="4" id="KW-0788">Thiol protease</keyword>
<dbReference type="PROSITE" id="PS50203">
    <property type="entry name" value="CALPAIN_CAT"/>
    <property type="match status" value="1"/>
</dbReference>
<feature type="domain" description="Calpain catalytic" evidence="7">
    <location>
        <begin position="251"/>
        <end position="351"/>
    </location>
</feature>
<reference evidence="9" key="2">
    <citation type="journal article" date="2017" name="J. Anim. Genet.">
        <title>Multiple reference genome sequences of hot pepper reveal the massive evolution of plant disease resistance genes by retroduplication.</title>
        <authorList>
            <person name="Kim S."/>
            <person name="Park J."/>
            <person name="Yeom S.-I."/>
            <person name="Kim Y.-M."/>
            <person name="Seo E."/>
            <person name="Kim K.-T."/>
            <person name="Kim M.-S."/>
            <person name="Lee J.M."/>
            <person name="Cheong K."/>
            <person name="Shin H.-S."/>
            <person name="Kim S.-B."/>
            <person name="Han K."/>
            <person name="Lee J."/>
            <person name="Park M."/>
            <person name="Lee H.-A."/>
            <person name="Lee H.-Y."/>
            <person name="Lee Y."/>
            <person name="Oh S."/>
            <person name="Lee J.H."/>
            <person name="Choi E."/>
            <person name="Choi E."/>
            <person name="Lee S.E."/>
            <person name="Jeon J."/>
            <person name="Kim H."/>
            <person name="Choi G."/>
            <person name="Song H."/>
            <person name="Lee J."/>
            <person name="Lee S.-C."/>
            <person name="Kwon J.-K."/>
            <person name="Lee H.-Y."/>
            <person name="Koo N."/>
            <person name="Hong Y."/>
            <person name="Kim R.W."/>
            <person name="Kang W.-H."/>
            <person name="Huh J.H."/>
            <person name="Kang B.-C."/>
            <person name="Yang T.-J."/>
            <person name="Lee Y.-H."/>
            <person name="Bennetzen J.L."/>
            <person name="Choi D."/>
        </authorList>
    </citation>
    <scope>NUCLEOTIDE SEQUENCE [LARGE SCALE GENOMIC DNA]</scope>
    <source>
        <strain evidence="9">cv. PBC81</strain>
    </source>
</reference>
<evidence type="ECO:0000313" key="8">
    <source>
        <dbReference type="EMBL" id="PHT37521.1"/>
    </source>
</evidence>
<organism evidence="8 9">
    <name type="scientific">Capsicum baccatum</name>
    <name type="common">Peruvian pepper</name>
    <dbReference type="NCBI Taxonomy" id="33114"/>
    <lineage>
        <taxon>Eukaryota</taxon>
        <taxon>Viridiplantae</taxon>
        <taxon>Streptophyta</taxon>
        <taxon>Embryophyta</taxon>
        <taxon>Tracheophyta</taxon>
        <taxon>Spermatophyta</taxon>
        <taxon>Magnoliopsida</taxon>
        <taxon>eudicotyledons</taxon>
        <taxon>Gunneridae</taxon>
        <taxon>Pentapetalae</taxon>
        <taxon>asterids</taxon>
        <taxon>lamiids</taxon>
        <taxon>Solanales</taxon>
        <taxon>Solanaceae</taxon>
        <taxon>Solanoideae</taxon>
        <taxon>Capsiceae</taxon>
        <taxon>Capsicum</taxon>
    </lineage>
</organism>
<protein>
    <submittedName>
        <fullName evidence="8">Calpain-type cysteine protease DEK1</fullName>
    </submittedName>
</protein>
<comment type="caution">
    <text evidence="6">Lacks conserved residue(s) required for the propagation of feature annotation.</text>
</comment>
<evidence type="ECO:0000256" key="2">
    <source>
        <dbReference type="ARBA" id="ARBA00022670"/>
    </source>
</evidence>
<evidence type="ECO:0000256" key="3">
    <source>
        <dbReference type="ARBA" id="ARBA00022801"/>
    </source>
</evidence>
<dbReference type="AlphaFoldDB" id="A0A2G2VX30"/>
<sequence>MLCQDEVRLRLFLDNIGFSDLSAKDIKKWLPEDRRRFEIIQESYMREKEMEEEILMQRREEEGRGKERRKALLEEEESKWKEIEASLISSIPNAGNREAAAMASAVRAVGGDSVLDDSFARERVSSIARRIRAAQLSPRALQTGLAGAVCILDDALTTSGRQCGQIDPTVDGWDSDPADVDLYDRDDVDWDGQYSSGRKRRSDRDGVVLDVDSFTRRLRKPRVDMQKEINQHMLSVEIAVKEALLARGESYFTDQEFPPHDRSLFMDPDNPSSKLQVVSEWMRPTDIVKEKHLGNHPCLFSGVANSSDVCQGRLGDCWFLSAVAVLTEVSRISEVIISPEYNQEGIYTVRFCIQKGPLEQHLGSINFLSSKFRIYESIEMNH</sequence>
<dbReference type="PANTHER" id="PTHR10183">
    <property type="entry name" value="CALPAIN"/>
    <property type="match status" value="1"/>
</dbReference>
<dbReference type="InterPro" id="IPR022684">
    <property type="entry name" value="Calpain_cysteine_protease"/>
</dbReference>
<dbReference type="OrthoDB" id="424753at2759"/>
<dbReference type="InterPro" id="IPR038765">
    <property type="entry name" value="Papain-like_cys_pep_sf"/>
</dbReference>
<keyword evidence="3" id="KW-0378">Hydrolase</keyword>
<dbReference type="GO" id="GO:0006508">
    <property type="term" value="P:proteolysis"/>
    <property type="evidence" value="ECO:0007669"/>
    <property type="project" value="UniProtKB-KW"/>
</dbReference>
<proteinExistence type="inferred from homology"/>
<evidence type="ECO:0000313" key="9">
    <source>
        <dbReference type="Proteomes" id="UP000224567"/>
    </source>
</evidence>
<evidence type="ECO:0000256" key="1">
    <source>
        <dbReference type="ARBA" id="ARBA00007623"/>
    </source>
</evidence>
<dbReference type="PROSITE" id="PS00139">
    <property type="entry name" value="THIOL_PROTEASE_CYS"/>
    <property type="match status" value="1"/>
</dbReference>
<dbReference type="GO" id="GO:0004198">
    <property type="term" value="F:calcium-dependent cysteine-type endopeptidase activity"/>
    <property type="evidence" value="ECO:0007669"/>
    <property type="project" value="InterPro"/>
</dbReference>
<comment type="caution">
    <text evidence="8">The sequence shown here is derived from an EMBL/GenBank/DDBJ whole genome shotgun (WGS) entry which is preliminary data.</text>
</comment>
<evidence type="ECO:0000256" key="4">
    <source>
        <dbReference type="ARBA" id="ARBA00022807"/>
    </source>
</evidence>